<feature type="compositionally biased region" description="Basic and acidic residues" evidence="1">
    <location>
        <begin position="52"/>
        <end position="66"/>
    </location>
</feature>
<dbReference type="Gene3D" id="2.40.128.520">
    <property type="match status" value="1"/>
</dbReference>
<feature type="domain" description="DUF2147" evidence="2">
    <location>
        <begin position="18"/>
        <end position="134"/>
    </location>
</feature>
<sequence length="137" mass="14951">MWIGIVALLGIGATTPAGVWVTQDRDAWVRIAPCPGQTAVLCGRVERLLDPAEASAKDEHNPDPSRRHQPVTGLQILSDFKPTAQGWTDGKIYDPEDGRTHTGLTLRLEGKDRLIISKPLGVLKAEVGRQVWTRVAP</sequence>
<dbReference type="RefSeq" id="WP_272740415.1">
    <property type="nucleotide sequence ID" value="NZ_JAQQKW010000002.1"/>
</dbReference>
<dbReference type="PANTHER" id="PTHR36919:SF2">
    <property type="entry name" value="BLL6627 PROTEIN"/>
    <property type="match status" value="1"/>
</dbReference>
<organism evidence="3 4">
    <name type="scientific">Asticcacaulis currens</name>
    <dbReference type="NCBI Taxonomy" id="2984210"/>
    <lineage>
        <taxon>Bacteria</taxon>
        <taxon>Pseudomonadati</taxon>
        <taxon>Pseudomonadota</taxon>
        <taxon>Alphaproteobacteria</taxon>
        <taxon>Caulobacterales</taxon>
        <taxon>Caulobacteraceae</taxon>
        <taxon>Asticcacaulis</taxon>
    </lineage>
</organism>
<dbReference type="InterPro" id="IPR019223">
    <property type="entry name" value="DUF2147"/>
</dbReference>
<protein>
    <submittedName>
        <fullName evidence="3">DUF2147 domain-containing protein</fullName>
    </submittedName>
</protein>
<accession>A0ABT5IBV1</accession>
<dbReference type="Proteomes" id="UP001216595">
    <property type="component" value="Unassembled WGS sequence"/>
</dbReference>
<comment type="caution">
    <text evidence="3">The sequence shown here is derived from an EMBL/GenBank/DDBJ whole genome shotgun (WGS) entry which is preliminary data.</text>
</comment>
<gene>
    <name evidence="3" type="ORF">PQU94_05145</name>
</gene>
<keyword evidence="4" id="KW-1185">Reference proteome</keyword>
<reference evidence="3 4" key="1">
    <citation type="submission" date="2023-01" db="EMBL/GenBank/DDBJ databases">
        <title>Novel species of the genus Asticcacaulis isolated from rivers.</title>
        <authorList>
            <person name="Lu H."/>
        </authorList>
    </citation>
    <scope>NUCLEOTIDE SEQUENCE [LARGE SCALE GENOMIC DNA]</scope>
    <source>
        <strain evidence="3 4">DXS10W</strain>
    </source>
</reference>
<evidence type="ECO:0000259" key="2">
    <source>
        <dbReference type="Pfam" id="PF09917"/>
    </source>
</evidence>
<feature type="region of interest" description="Disordered" evidence="1">
    <location>
        <begin position="52"/>
        <end position="71"/>
    </location>
</feature>
<evidence type="ECO:0000256" key="1">
    <source>
        <dbReference type="SAM" id="MobiDB-lite"/>
    </source>
</evidence>
<dbReference type="Pfam" id="PF09917">
    <property type="entry name" value="DUF2147"/>
    <property type="match status" value="1"/>
</dbReference>
<dbReference type="EMBL" id="JAQQKW010000002">
    <property type="protein sequence ID" value="MDC7693665.1"/>
    <property type="molecule type" value="Genomic_DNA"/>
</dbReference>
<evidence type="ECO:0000313" key="4">
    <source>
        <dbReference type="Proteomes" id="UP001216595"/>
    </source>
</evidence>
<dbReference type="PANTHER" id="PTHR36919">
    <property type="entry name" value="BLR1215 PROTEIN"/>
    <property type="match status" value="1"/>
</dbReference>
<evidence type="ECO:0000313" key="3">
    <source>
        <dbReference type="EMBL" id="MDC7693665.1"/>
    </source>
</evidence>
<proteinExistence type="predicted"/>
<name>A0ABT5IBV1_9CAUL</name>